<dbReference type="Pfam" id="PF14027">
    <property type="entry name" value="Questin_oxidase"/>
    <property type="match status" value="1"/>
</dbReference>
<evidence type="ECO:0000313" key="2">
    <source>
        <dbReference type="EMBL" id="ORZ04780.1"/>
    </source>
</evidence>
<proteinExistence type="predicted"/>
<gene>
    <name evidence="2" type="ORF">BCR42DRAFT_428998</name>
</gene>
<dbReference type="EMBL" id="MCGE01000048">
    <property type="protein sequence ID" value="ORZ04780.1"/>
    <property type="molecule type" value="Genomic_DNA"/>
</dbReference>
<protein>
    <submittedName>
        <fullName evidence="2">Uncharacterized protein</fullName>
    </submittedName>
</protein>
<accession>A0A1X2HXQ4</accession>
<keyword evidence="3" id="KW-1185">Reference proteome</keyword>
<evidence type="ECO:0000256" key="1">
    <source>
        <dbReference type="ARBA" id="ARBA00023002"/>
    </source>
</evidence>
<comment type="caution">
    <text evidence="2">The sequence shown here is derived from an EMBL/GenBank/DDBJ whole genome shotgun (WGS) entry which is preliminary data.</text>
</comment>
<dbReference type="InterPro" id="IPR025337">
    <property type="entry name" value="Questin_oxidase-like"/>
</dbReference>
<sequence length="425" mass="47629">MENISNPIALPGITYDSTQKLEELLKTNHAFHIYFDGIKHNHIAHNLIANYTLGASPEELQAVFDKHNKIQKPLLALNFDDPIHALGDPVTFAAHMGDGTYYSDYLAFFDHEIEKNGAYATFQTYYCGNGIIGAKMRFQSLSGVLHGLIHVGYGLETGHTLLMSEGLALCAVEHGDFDCTTATFTGVLFNRFDDEVHRDTPSASLLDVFQELHESKDILAPGSKINYTHDMALIGSADKSPIIEAICSKWQVKADAADIKDKLNELLSLSFHLYATTMHEYPAPHFDFFLMHALTSGYFIPLILSHIPTLELQATMLKVCCRWFAVCYIMTGLPEIHSHWLSQPIATPTTTSTFSWSDIIQHANKDGDAHVAKVIRSLIKLDILYGKEKQENPFLKVAQMTIGFRKLQDDDIKFAWLMTGIGYEK</sequence>
<dbReference type="PANTHER" id="PTHR35870:SF1">
    <property type="entry name" value="PROTEIN, PUTATIVE (AFU_ORTHOLOGUE AFUA_5G03330)-RELATED"/>
    <property type="match status" value="1"/>
</dbReference>
<dbReference type="OrthoDB" id="2283047at2759"/>
<evidence type="ECO:0000313" key="3">
    <source>
        <dbReference type="Proteomes" id="UP000193560"/>
    </source>
</evidence>
<dbReference type="STRING" id="90262.A0A1X2HXQ4"/>
<dbReference type="PANTHER" id="PTHR35870">
    <property type="entry name" value="PROTEIN, PUTATIVE (AFU_ORTHOLOGUE AFUA_5G03330)-RELATED"/>
    <property type="match status" value="1"/>
</dbReference>
<dbReference type="AlphaFoldDB" id="A0A1X2HXQ4"/>
<dbReference type="Proteomes" id="UP000193560">
    <property type="component" value="Unassembled WGS sequence"/>
</dbReference>
<organism evidence="2 3">
    <name type="scientific">Absidia repens</name>
    <dbReference type="NCBI Taxonomy" id="90262"/>
    <lineage>
        <taxon>Eukaryota</taxon>
        <taxon>Fungi</taxon>
        <taxon>Fungi incertae sedis</taxon>
        <taxon>Mucoromycota</taxon>
        <taxon>Mucoromycotina</taxon>
        <taxon>Mucoromycetes</taxon>
        <taxon>Mucorales</taxon>
        <taxon>Cunninghamellaceae</taxon>
        <taxon>Absidia</taxon>
    </lineage>
</organism>
<reference evidence="2 3" key="1">
    <citation type="submission" date="2016-07" db="EMBL/GenBank/DDBJ databases">
        <title>Pervasive Adenine N6-methylation of Active Genes in Fungi.</title>
        <authorList>
            <consortium name="DOE Joint Genome Institute"/>
            <person name="Mondo S.J."/>
            <person name="Dannebaum R.O."/>
            <person name="Kuo R.C."/>
            <person name="Labutti K."/>
            <person name="Haridas S."/>
            <person name="Kuo A."/>
            <person name="Salamov A."/>
            <person name="Ahrendt S.R."/>
            <person name="Lipzen A."/>
            <person name="Sullivan W."/>
            <person name="Andreopoulos W.B."/>
            <person name="Clum A."/>
            <person name="Lindquist E."/>
            <person name="Daum C."/>
            <person name="Ramamoorthy G.K."/>
            <person name="Gryganskyi A."/>
            <person name="Culley D."/>
            <person name="Magnuson J.K."/>
            <person name="James T.Y."/>
            <person name="O'Malley M.A."/>
            <person name="Stajich J.E."/>
            <person name="Spatafora J.W."/>
            <person name="Visel A."/>
            <person name="Grigoriev I.V."/>
        </authorList>
    </citation>
    <scope>NUCLEOTIDE SEQUENCE [LARGE SCALE GENOMIC DNA]</scope>
    <source>
        <strain evidence="2 3">NRRL 1336</strain>
    </source>
</reference>
<name>A0A1X2HXQ4_9FUNG</name>
<dbReference type="GO" id="GO:0016491">
    <property type="term" value="F:oxidoreductase activity"/>
    <property type="evidence" value="ECO:0007669"/>
    <property type="project" value="UniProtKB-KW"/>
</dbReference>
<keyword evidence="1" id="KW-0560">Oxidoreductase</keyword>